<evidence type="ECO:0000256" key="1">
    <source>
        <dbReference type="ARBA" id="ARBA00001947"/>
    </source>
</evidence>
<dbReference type="SMART" id="SM00849">
    <property type="entry name" value="Lactamase_B"/>
    <property type="match status" value="1"/>
</dbReference>
<feature type="compositionally biased region" description="Polar residues" evidence="5">
    <location>
        <begin position="212"/>
        <end position="225"/>
    </location>
</feature>
<feature type="domain" description="Metallo-beta-lactamase" evidence="6">
    <location>
        <begin position="13"/>
        <end position="187"/>
    </location>
</feature>
<dbReference type="Pfam" id="PF00753">
    <property type="entry name" value="Lactamase_B"/>
    <property type="match status" value="1"/>
</dbReference>
<evidence type="ECO:0000259" key="6">
    <source>
        <dbReference type="SMART" id="SM00849"/>
    </source>
</evidence>
<gene>
    <name evidence="7" type="ORF">HXK03_01480</name>
</gene>
<dbReference type="Gene3D" id="3.60.15.10">
    <property type="entry name" value="Ribonuclease Z/Hydroxyacylglutathione hydrolase-like"/>
    <property type="match status" value="1"/>
</dbReference>
<organism evidence="7 8">
    <name type="scientific">Schaalia georgiae</name>
    <dbReference type="NCBI Taxonomy" id="52768"/>
    <lineage>
        <taxon>Bacteria</taxon>
        <taxon>Bacillati</taxon>
        <taxon>Actinomycetota</taxon>
        <taxon>Actinomycetes</taxon>
        <taxon>Actinomycetales</taxon>
        <taxon>Actinomycetaceae</taxon>
        <taxon>Schaalia</taxon>
    </lineage>
</organism>
<dbReference type="CDD" id="cd06262">
    <property type="entry name" value="metallo-hydrolase-like_MBL-fold"/>
    <property type="match status" value="1"/>
</dbReference>
<proteinExistence type="predicted"/>
<protein>
    <submittedName>
        <fullName evidence="7">MBL fold metallo-hydrolase</fullName>
    </submittedName>
</protein>
<dbReference type="EMBL" id="JABZFZ010000042">
    <property type="protein sequence ID" value="MBF0939537.1"/>
    <property type="molecule type" value="Genomic_DNA"/>
</dbReference>
<reference evidence="7" key="1">
    <citation type="submission" date="2020-04" db="EMBL/GenBank/DDBJ databases">
        <title>Deep metagenomics examines the oral microbiome during advanced dental caries in children, revealing novel taxa and co-occurrences with host molecules.</title>
        <authorList>
            <person name="Baker J.L."/>
            <person name="Morton J.T."/>
            <person name="Dinis M."/>
            <person name="Alvarez R."/>
            <person name="Tran N.C."/>
            <person name="Knight R."/>
            <person name="Edlund A."/>
        </authorList>
    </citation>
    <scope>NUCLEOTIDE SEQUENCE</scope>
    <source>
        <strain evidence="7">JCVI_32_bin.64</strain>
    </source>
</reference>
<dbReference type="SUPFAM" id="SSF56281">
    <property type="entry name" value="Metallo-hydrolase/oxidoreductase"/>
    <property type="match status" value="1"/>
</dbReference>
<keyword evidence="3" id="KW-0378">Hydrolase</keyword>
<dbReference type="GO" id="GO:0046872">
    <property type="term" value="F:metal ion binding"/>
    <property type="evidence" value="ECO:0007669"/>
    <property type="project" value="UniProtKB-KW"/>
</dbReference>
<accession>A0A929MY40</accession>
<evidence type="ECO:0000313" key="8">
    <source>
        <dbReference type="Proteomes" id="UP000718630"/>
    </source>
</evidence>
<evidence type="ECO:0000256" key="5">
    <source>
        <dbReference type="SAM" id="MobiDB-lite"/>
    </source>
</evidence>
<dbReference type="AlphaFoldDB" id="A0A929MY40"/>
<name>A0A929MY40_9ACTO</name>
<feature type="region of interest" description="Disordered" evidence="5">
    <location>
        <begin position="206"/>
        <end position="225"/>
    </location>
</feature>
<keyword evidence="4" id="KW-0862">Zinc</keyword>
<evidence type="ECO:0000256" key="2">
    <source>
        <dbReference type="ARBA" id="ARBA00022723"/>
    </source>
</evidence>
<dbReference type="InterPro" id="IPR036866">
    <property type="entry name" value="RibonucZ/Hydroxyglut_hydro"/>
</dbReference>
<comment type="cofactor">
    <cofactor evidence="1">
        <name>Zn(2+)</name>
        <dbReference type="ChEBI" id="CHEBI:29105"/>
    </cofactor>
</comment>
<dbReference type="InterPro" id="IPR051453">
    <property type="entry name" value="MBL_Glyoxalase_II"/>
</dbReference>
<evidence type="ECO:0000313" key="7">
    <source>
        <dbReference type="EMBL" id="MBF0939537.1"/>
    </source>
</evidence>
<dbReference type="PANTHER" id="PTHR46233">
    <property type="entry name" value="HYDROXYACYLGLUTATHIONE HYDROLASE GLOC"/>
    <property type="match status" value="1"/>
</dbReference>
<evidence type="ECO:0000256" key="3">
    <source>
        <dbReference type="ARBA" id="ARBA00022801"/>
    </source>
</evidence>
<dbReference type="InterPro" id="IPR001279">
    <property type="entry name" value="Metallo-B-lactamas"/>
</dbReference>
<dbReference type="PANTHER" id="PTHR46233:SF3">
    <property type="entry name" value="HYDROXYACYLGLUTATHIONE HYDROLASE GLOC"/>
    <property type="match status" value="1"/>
</dbReference>
<dbReference type="GO" id="GO:0016787">
    <property type="term" value="F:hydrolase activity"/>
    <property type="evidence" value="ECO:0007669"/>
    <property type="project" value="UniProtKB-KW"/>
</dbReference>
<dbReference type="Proteomes" id="UP000718630">
    <property type="component" value="Unassembled WGS sequence"/>
</dbReference>
<keyword evidence="2" id="KW-0479">Metal-binding</keyword>
<comment type="caution">
    <text evidence="7">The sequence shown here is derived from an EMBL/GenBank/DDBJ whole genome shotgun (WGS) entry which is preliminary data.</text>
</comment>
<sequence length="225" mass="24157">MFAIKHLTVGSWQAVCYALTNEEGTIVIDPGAEPDRLMRWLGDAKVIGIVLTHCHSDHIGAVNELVEHYGCWVACGADDVDGVADVHRSGFDEEGIDYTVDHVDRALDEGDTITWGGDTLQVLHTPGHTPGSICLLSQAQQVLFSGDTLFAGAIGSTAFVLGDYADMVRSCARLAQMDAALAVHPGHGRATTLGAERPMLARIARSTPRGADQSSNCREGSWWWS</sequence>
<evidence type="ECO:0000256" key="4">
    <source>
        <dbReference type="ARBA" id="ARBA00022833"/>
    </source>
</evidence>